<evidence type="ECO:0000259" key="8">
    <source>
        <dbReference type="Pfam" id="PF00749"/>
    </source>
</evidence>
<dbReference type="GO" id="GO:0005829">
    <property type="term" value="C:cytosol"/>
    <property type="evidence" value="ECO:0007669"/>
    <property type="project" value="TreeGrafter"/>
</dbReference>
<dbReference type="SUPFAM" id="SSF52374">
    <property type="entry name" value="Nucleotidylyl transferase"/>
    <property type="match status" value="1"/>
</dbReference>
<dbReference type="EMBL" id="FTOA01000004">
    <property type="protein sequence ID" value="SIS90832.1"/>
    <property type="molecule type" value="Genomic_DNA"/>
</dbReference>
<keyword evidence="2" id="KW-0479">Metal-binding</keyword>
<name>A0A1N7MXM6_9PROT</name>
<dbReference type="InterPro" id="IPR000924">
    <property type="entry name" value="Glu/Gln-tRNA-synth"/>
</dbReference>
<evidence type="ECO:0000256" key="3">
    <source>
        <dbReference type="ARBA" id="ARBA00022741"/>
    </source>
</evidence>
<dbReference type="InterPro" id="IPR049940">
    <property type="entry name" value="GluQ/Sye"/>
</dbReference>
<dbReference type="OrthoDB" id="9807503at2"/>
<organism evidence="9 10">
    <name type="scientific">Insolitispirillum peregrinum</name>
    <dbReference type="NCBI Taxonomy" id="80876"/>
    <lineage>
        <taxon>Bacteria</taxon>
        <taxon>Pseudomonadati</taxon>
        <taxon>Pseudomonadota</taxon>
        <taxon>Alphaproteobacteria</taxon>
        <taxon>Rhodospirillales</taxon>
        <taxon>Novispirillaceae</taxon>
        <taxon>Insolitispirillum</taxon>
    </lineage>
</organism>
<accession>A0A1N7MXM6</accession>
<dbReference type="PANTHER" id="PTHR43311:SF1">
    <property type="entry name" value="GLUTAMYL-Q TRNA(ASP) SYNTHETASE"/>
    <property type="match status" value="1"/>
</dbReference>
<evidence type="ECO:0000256" key="1">
    <source>
        <dbReference type="ARBA" id="ARBA00022598"/>
    </source>
</evidence>
<dbReference type="InterPro" id="IPR014729">
    <property type="entry name" value="Rossmann-like_a/b/a_fold"/>
</dbReference>
<keyword evidence="5 7" id="KW-0067">ATP-binding</keyword>
<keyword evidence="6 7" id="KW-0030">Aminoacyl-tRNA synthetase</keyword>
<dbReference type="InterPro" id="IPR001412">
    <property type="entry name" value="aa-tRNA-synth_I_CS"/>
</dbReference>
<dbReference type="GO" id="GO:0004818">
    <property type="term" value="F:glutamate-tRNA ligase activity"/>
    <property type="evidence" value="ECO:0007669"/>
    <property type="project" value="TreeGrafter"/>
</dbReference>
<keyword evidence="3 7" id="KW-0547">Nucleotide-binding</keyword>
<gene>
    <name evidence="9" type="ORF">SAMN05421779_104418</name>
</gene>
<dbReference type="Proteomes" id="UP000185678">
    <property type="component" value="Unassembled WGS sequence"/>
</dbReference>
<keyword evidence="10" id="KW-1185">Reference proteome</keyword>
<reference evidence="9 10" key="1">
    <citation type="submission" date="2017-01" db="EMBL/GenBank/DDBJ databases">
        <authorList>
            <person name="Mah S.A."/>
            <person name="Swanson W.J."/>
            <person name="Moy G.W."/>
            <person name="Vacquier V.D."/>
        </authorList>
    </citation>
    <scope>NUCLEOTIDE SEQUENCE [LARGE SCALE GENOMIC DNA]</scope>
    <source>
        <strain evidence="9 10">DSM 11589</strain>
    </source>
</reference>
<comment type="similarity">
    <text evidence="7">Belongs to the class-I aminoacyl-tRNA synthetase family.</text>
</comment>
<evidence type="ECO:0000313" key="10">
    <source>
        <dbReference type="Proteomes" id="UP000185678"/>
    </source>
</evidence>
<keyword evidence="7" id="KW-0648">Protein biosynthesis</keyword>
<dbReference type="NCBIfam" id="NF004315">
    <property type="entry name" value="PRK05710.1-4"/>
    <property type="match status" value="1"/>
</dbReference>
<dbReference type="RefSeq" id="WP_076400832.1">
    <property type="nucleotide sequence ID" value="NZ_FTOA01000004.1"/>
</dbReference>
<dbReference type="GO" id="GO:0006424">
    <property type="term" value="P:glutamyl-tRNA aminoacylation"/>
    <property type="evidence" value="ECO:0007669"/>
    <property type="project" value="TreeGrafter"/>
</dbReference>
<dbReference type="PROSITE" id="PS00178">
    <property type="entry name" value="AA_TRNA_LIGASE_I"/>
    <property type="match status" value="1"/>
</dbReference>
<dbReference type="Gene3D" id="3.40.50.620">
    <property type="entry name" value="HUPs"/>
    <property type="match status" value="1"/>
</dbReference>
<dbReference type="STRING" id="80876.SAMN05421779_104418"/>
<feature type="domain" description="Glutamyl/glutaminyl-tRNA synthetase class Ib catalytic" evidence="8">
    <location>
        <begin position="5"/>
        <end position="261"/>
    </location>
</feature>
<evidence type="ECO:0000256" key="6">
    <source>
        <dbReference type="ARBA" id="ARBA00023146"/>
    </source>
</evidence>
<dbReference type="InterPro" id="IPR020058">
    <property type="entry name" value="Glu/Gln-tRNA-synth_Ib_cat-dom"/>
</dbReference>
<dbReference type="GO" id="GO:0005524">
    <property type="term" value="F:ATP binding"/>
    <property type="evidence" value="ECO:0007669"/>
    <property type="project" value="UniProtKB-KW"/>
</dbReference>
<proteinExistence type="inferred from homology"/>
<evidence type="ECO:0000256" key="4">
    <source>
        <dbReference type="ARBA" id="ARBA00022833"/>
    </source>
</evidence>
<keyword evidence="4" id="KW-0862">Zinc</keyword>
<evidence type="ECO:0000256" key="5">
    <source>
        <dbReference type="ARBA" id="ARBA00022840"/>
    </source>
</evidence>
<dbReference type="AlphaFoldDB" id="A0A1N7MXM6"/>
<protein>
    <submittedName>
        <fullName evidence="9">Glutamyl-Q tRNA(Asp) synthetase</fullName>
    </submittedName>
</protein>
<evidence type="ECO:0000313" key="9">
    <source>
        <dbReference type="EMBL" id="SIS90832.1"/>
    </source>
</evidence>
<sequence length="278" mass="30734">MPGDVTRFAPSPTGFLHLGHAHAALFAAAHAVNGRFLLRIEDIDQTRCRPEYTAAVFDDLAWLGLHWEQPVRQQSQHLEDYRQALGTLEQLGVLYPCFCTRADIVREVGDIHRAPHGPDGVLYPGTCRGLSRAEAQERLAAGLPYALRLDVQQAQQMSGGPLLWTDRRQGVQRAEPQIFGDVVLARKDTPTSYHLAVTVDDALQGVTLVTRGEDLRAATDVHRLLQALLDLPTPDYQFHGLLCGPDGKRLAKRDQAKTLRAMRAEGLTARDVHTLAGF</sequence>
<dbReference type="PRINTS" id="PR00987">
    <property type="entry name" value="TRNASYNTHGLU"/>
</dbReference>
<dbReference type="Pfam" id="PF00749">
    <property type="entry name" value="tRNA-synt_1c"/>
    <property type="match status" value="1"/>
</dbReference>
<evidence type="ECO:0000256" key="7">
    <source>
        <dbReference type="RuleBase" id="RU363037"/>
    </source>
</evidence>
<keyword evidence="1 7" id="KW-0436">Ligase</keyword>
<dbReference type="PANTHER" id="PTHR43311">
    <property type="entry name" value="GLUTAMATE--TRNA LIGASE"/>
    <property type="match status" value="1"/>
</dbReference>
<evidence type="ECO:0000256" key="2">
    <source>
        <dbReference type="ARBA" id="ARBA00022723"/>
    </source>
</evidence>